<comment type="cofactor">
    <cofactor evidence="1">
        <name>Mg(2+)</name>
        <dbReference type="ChEBI" id="CHEBI:18420"/>
    </cofactor>
</comment>
<keyword evidence="9" id="KW-0460">Magnesium</keyword>
<keyword evidence="7" id="KW-0692">RNA repair</keyword>
<dbReference type="EC" id="2.7.7.72" evidence="15"/>
<feature type="domain" description="Poly A polymerase head" evidence="12">
    <location>
        <begin position="30"/>
        <end position="162"/>
    </location>
</feature>
<feature type="domain" description="HD" evidence="13">
    <location>
        <begin position="268"/>
        <end position="359"/>
    </location>
</feature>
<dbReference type="Pfam" id="PF12627">
    <property type="entry name" value="PolyA_pol_RNAbd"/>
    <property type="match status" value="1"/>
</dbReference>
<organism evidence="15">
    <name type="scientific">Chlorobium chlorochromatii (strain CaD3)</name>
    <dbReference type="NCBI Taxonomy" id="340177"/>
    <lineage>
        <taxon>Bacteria</taxon>
        <taxon>Pseudomonadati</taxon>
        <taxon>Chlorobiota</taxon>
        <taxon>Chlorobiia</taxon>
        <taxon>Chlorobiales</taxon>
        <taxon>Chlorobiaceae</taxon>
        <taxon>Chlorobium/Pelodictyon group</taxon>
        <taxon>Chlorobium</taxon>
    </lineage>
</organism>
<dbReference type="CDD" id="cd00077">
    <property type="entry name" value="HDc"/>
    <property type="match status" value="1"/>
</dbReference>
<evidence type="ECO:0000256" key="10">
    <source>
        <dbReference type="ARBA" id="ARBA00022884"/>
    </source>
</evidence>
<accession>Q3ASN2</accession>
<gene>
    <name evidence="15" type="ordered locus">Cag_0722</name>
</gene>
<keyword evidence="4 15" id="KW-0548">Nucleotidyltransferase</keyword>
<keyword evidence="3" id="KW-0819">tRNA processing</keyword>
<keyword evidence="10 11" id="KW-0694">RNA-binding</keyword>
<keyword evidence="6" id="KW-0547">Nucleotide-binding</keyword>
<keyword evidence="2 11" id="KW-0808">Transferase</keyword>
<dbReference type="OrthoDB" id="9805698at2"/>
<dbReference type="Gene3D" id="1.10.246.80">
    <property type="match status" value="1"/>
</dbReference>
<name>Q3ASN2_CHLCH</name>
<feature type="domain" description="tRNA nucleotidyltransferase/poly(A) polymerase RNA and SrmB- binding" evidence="14">
    <location>
        <begin position="189"/>
        <end position="249"/>
    </location>
</feature>
<evidence type="ECO:0000259" key="14">
    <source>
        <dbReference type="Pfam" id="PF12627"/>
    </source>
</evidence>
<dbReference type="CDD" id="cd05398">
    <property type="entry name" value="NT_ClassII-CCAase"/>
    <property type="match status" value="1"/>
</dbReference>
<evidence type="ECO:0000256" key="2">
    <source>
        <dbReference type="ARBA" id="ARBA00022679"/>
    </source>
</evidence>
<dbReference type="SUPFAM" id="SSF81891">
    <property type="entry name" value="Poly A polymerase C-terminal region-like"/>
    <property type="match status" value="1"/>
</dbReference>
<dbReference type="GO" id="GO:0004810">
    <property type="term" value="F:CCA tRNA nucleotidyltransferase activity"/>
    <property type="evidence" value="ECO:0007669"/>
    <property type="project" value="UniProtKB-EC"/>
</dbReference>
<dbReference type="InterPro" id="IPR032828">
    <property type="entry name" value="PolyA_RNA-bd"/>
</dbReference>
<dbReference type="EMBL" id="CP000108">
    <property type="protein sequence ID" value="ABB27993.1"/>
    <property type="molecule type" value="Genomic_DNA"/>
</dbReference>
<evidence type="ECO:0000256" key="1">
    <source>
        <dbReference type="ARBA" id="ARBA00001946"/>
    </source>
</evidence>
<reference evidence="15" key="1">
    <citation type="submission" date="2005-08" db="EMBL/GenBank/DDBJ databases">
        <title>Complete sequence of Chlorobium chlorochromatii CaD3.</title>
        <authorList>
            <person name="Copeland A."/>
            <person name="Lucas S."/>
            <person name="Lapidus A."/>
            <person name="Barry K."/>
            <person name="Detter J.C."/>
            <person name="Glavina T."/>
            <person name="Hammon N."/>
            <person name="Israni S."/>
            <person name="Pitluck S."/>
            <person name="Bryant D."/>
            <person name="Schmutz J."/>
            <person name="Larimer F."/>
            <person name="Land M."/>
            <person name="Kyrpides N."/>
            <person name="Ivanova N."/>
            <person name="Richardson P."/>
        </authorList>
    </citation>
    <scope>NUCLEOTIDE SEQUENCE [LARGE SCALE GENOMIC DNA]</scope>
    <source>
        <strain evidence="15">CaD3</strain>
    </source>
</reference>
<dbReference type="InterPro" id="IPR002646">
    <property type="entry name" value="PolA_pol_head_dom"/>
</dbReference>
<dbReference type="InterPro" id="IPR003607">
    <property type="entry name" value="HD/PDEase_dom"/>
</dbReference>
<keyword evidence="5" id="KW-0479">Metal-binding</keyword>
<evidence type="ECO:0000256" key="8">
    <source>
        <dbReference type="ARBA" id="ARBA00022840"/>
    </source>
</evidence>
<evidence type="ECO:0000256" key="9">
    <source>
        <dbReference type="ARBA" id="ARBA00022842"/>
    </source>
</evidence>
<dbReference type="GO" id="GO:0005524">
    <property type="term" value="F:ATP binding"/>
    <property type="evidence" value="ECO:0007669"/>
    <property type="project" value="UniProtKB-KW"/>
</dbReference>
<dbReference type="SUPFAM" id="SSF81301">
    <property type="entry name" value="Nucleotidyltransferase"/>
    <property type="match status" value="1"/>
</dbReference>
<evidence type="ECO:0000313" key="15">
    <source>
        <dbReference type="EMBL" id="ABB27993.1"/>
    </source>
</evidence>
<dbReference type="Pfam" id="PF01743">
    <property type="entry name" value="PolyA_pol"/>
    <property type="match status" value="1"/>
</dbReference>
<keyword evidence="8" id="KW-0067">ATP-binding</keyword>
<dbReference type="Pfam" id="PF01966">
    <property type="entry name" value="HD"/>
    <property type="match status" value="1"/>
</dbReference>
<dbReference type="GO" id="GO:0008033">
    <property type="term" value="P:tRNA processing"/>
    <property type="evidence" value="ECO:0007669"/>
    <property type="project" value="UniProtKB-KW"/>
</dbReference>
<dbReference type="HOGENOM" id="CLU_015961_6_1_10"/>
<evidence type="ECO:0000256" key="7">
    <source>
        <dbReference type="ARBA" id="ARBA00022800"/>
    </source>
</evidence>
<dbReference type="InterPro" id="IPR006674">
    <property type="entry name" value="HD_domain"/>
</dbReference>
<dbReference type="Gene3D" id="1.10.3090.10">
    <property type="entry name" value="cca-adding enzyme, domain 2"/>
    <property type="match status" value="1"/>
</dbReference>
<dbReference type="InterPro" id="IPR043519">
    <property type="entry name" value="NT_sf"/>
</dbReference>
<evidence type="ECO:0000256" key="3">
    <source>
        <dbReference type="ARBA" id="ARBA00022694"/>
    </source>
</evidence>
<dbReference type="PANTHER" id="PTHR47545:SF1">
    <property type="entry name" value="MULTIFUNCTIONAL CCA PROTEIN"/>
    <property type="match status" value="1"/>
</dbReference>
<dbReference type="eggNOG" id="COG0617">
    <property type="taxonomic scope" value="Bacteria"/>
</dbReference>
<dbReference type="KEGG" id="cch:Cag_0722"/>
<dbReference type="GO" id="GO:0042245">
    <property type="term" value="P:RNA repair"/>
    <property type="evidence" value="ECO:0007669"/>
    <property type="project" value="UniProtKB-KW"/>
</dbReference>
<evidence type="ECO:0000256" key="11">
    <source>
        <dbReference type="RuleBase" id="RU003953"/>
    </source>
</evidence>
<comment type="similarity">
    <text evidence="11">Belongs to the tRNA nucleotidyltransferase/poly(A) polymerase family.</text>
</comment>
<proteinExistence type="inferred from homology"/>
<dbReference type="AlphaFoldDB" id="Q3ASN2"/>
<dbReference type="STRING" id="340177.Cag_0722"/>
<dbReference type="PANTHER" id="PTHR47545">
    <property type="entry name" value="MULTIFUNCTIONAL CCA PROTEIN"/>
    <property type="match status" value="1"/>
</dbReference>
<dbReference type="Gene3D" id="3.30.460.10">
    <property type="entry name" value="Beta Polymerase, domain 2"/>
    <property type="match status" value="1"/>
</dbReference>
<evidence type="ECO:0000259" key="13">
    <source>
        <dbReference type="Pfam" id="PF01966"/>
    </source>
</evidence>
<dbReference type="InterPro" id="IPR050124">
    <property type="entry name" value="tRNA_CCA-adding_enzyme"/>
</dbReference>
<sequence>MKALPAITPFAIPDILCRIGDIADREDAACYLVGGYVRDLMMKRPCTDVDIMITGDPVPFAHMVQEELQGRNFVLFERFRTAQLELDDPNLGTFKVELVGARKESYNSDSRKPITLVGTLEDDLMRRDFTINALAMRLNREERYTVTDLFNGMEDMEAKILRTPLEPLQTFSDDPLRMMRAARFAAQLDFTLLPNALEAIRAMHERIHIVSMERVSHEFLKIMRTHRPSVGLLILHETGLLKELLPEVSAMAGIEQVDGMGHKDTLFHTMQVVDTVATYSDNLWLRIAALLHDVAKPVTKRFSKQSGWTFHGHDAVGIKMVAKIFRTMRWSHEHLEYVQKLVRLHHRPIPLSKEEITDSAVRRLMFDAGEDLRDLMTLCRSDVTSKNPRKVARIMSNFNHVEAKIAEVGEKDQLAKWRPPISGQDIMEALGLAEGKAVGKIKKQMENAVIDGIIAYDREAALAYVRKVYEEMKGET</sequence>
<evidence type="ECO:0000256" key="4">
    <source>
        <dbReference type="ARBA" id="ARBA00022695"/>
    </source>
</evidence>
<dbReference type="GO" id="GO:0046872">
    <property type="term" value="F:metal ion binding"/>
    <property type="evidence" value="ECO:0007669"/>
    <property type="project" value="UniProtKB-KW"/>
</dbReference>
<dbReference type="GO" id="GO:0003723">
    <property type="term" value="F:RNA binding"/>
    <property type="evidence" value="ECO:0007669"/>
    <property type="project" value="UniProtKB-KW"/>
</dbReference>
<evidence type="ECO:0000259" key="12">
    <source>
        <dbReference type="Pfam" id="PF01743"/>
    </source>
</evidence>
<evidence type="ECO:0000256" key="6">
    <source>
        <dbReference type="ARBA" id="ARBA00022741"/>
    </source>
</evidence>
<evidence type="ECO:0000256" key="5">
    <source>
        <dbReference type="ARBA" id="ARBA00022723"/>
    </source>
</evidence>
<protein>
    <submittedName>
        <fullName evidence="15">HDIG</fullName>
        <ecNumber evidence="15">2.7.7.72</ecNumber>
    </submittedName>
</protein>